<evidence type="ECO:0000256" key="1">
    <source>
        <dbReference type="SAM" id="MobiDB-lite"/>
    </source>
</evidence>
<feature type="region of interest" description="Disordered" evidence="1">
    <location>
        <begin position="60"/>
        <end position="89"/>
    </location>
</feature>
<protein>
    <submittedName>
        <fullName evidence="2">Serine endopeptidase inhibitors</fullName>
    </submittedName>
</protein>
<dbReference type="Proteomes" id="UP000186744">
    <property type="component" value="Unassembled WGS sequence"/>
</dbReference>
<evidence type="ECO:0000313" key="2">
    <source>
        <dbReference type="EMBL" id="SIS54662.1"/>
    </source>
</evidence>
<dbReference type="Pfam" id="PF12559">
    <property type="entry name" value="Inhibitor_I10"/>
    <property type="match status" value="1"/>
</dbReference>
<dbReference type="STRING" id="373668.SAMN05421786_101143"/>
<sequence>MKIVYFRLSKNQRYLLMENKNSKKKPFFAAFLEKQIKDPETVKGGTDIITIPERDVITKPSVDTVTSPSTDLEHTMKYPSDGDDDAILL</sequence>
<accession>A0A1N7JZA5</accession>
<reference evidence="3" key="1">
    <citation type="submission" date="2017-01" db="EMBL/GenBank/DDBJ databases">
        <authorList>
            <person name="Varghese N."/>
            <person name="Submissions S."/>
        </authorList>
    </citation>
    <scope>NUCLEOTIDE SEQUENCE [LARGE SCALE GENOMIC DNA]</scope>
    <source>
        <strain evidence="3">DSM 18017</strain>
    </source>
</reference>
<name>A0A1N7JZA5_9FLAO</name>
<feature type="compositionally biased region" description="Polar residues" evidence="1">
    <location>
        <begin position="61"/>
        <end position="70"/>
    </location>
</feature>
<organism evidence="2 3">
    <name type="scientific">Chryseobacterium ureilyticum</name>
    <dbReference type="NCBI Taxonomy" id="373668"/>
    <lineage>
        <taxon>Bacteria</taxon>
        <taxon>Pseudomonadati</taxon>
        <taxon>Bacteroidota</taxon>
        <taxon>Flavobacteriia</taxon>
        <taxon>Flavobacteriales</taxon>
        <taxon>Weeksellaceae</taxon>
        <taxon>Chryseobacterium group</taxon>
        <taxon>Chryseobacterium</taxon>
    </lineage>
</organism>
<keyword evidence="3" id="KW-1185">Reference proteome</keyword>
<dbReference type="EMBL" id="FTOL01000001">
    <property type="protein sequence ID" value="SIS54662.1"/>
    <property type="molecule type" value="Genomic_DNA"/>
</dbReference>
<dbReference type="InterPro" id="IPR022217">
    <property type="entry name" value="Prot_inh_I10_marinostatin"/>
</dbReference>
<dbReference type="AlphaFoldDB" id="A0A1N7JZA5"/>
<gene>
    <name evidence="2" type="ORF">SAMN05421786_101143</name>
</gene>
<evidence type="ECO:0000313" key="3">
    <source>
        <dbReference type="Proteomes" id="UP000186744"/>
    </source>
</evidence>
<proteinExistence type="predicted"/>
<dbReference type="NCBIfam" id="NF033738">
    <property type="entry name" value="microvirid_RiPP"/>
    <property type="match status" value="1"/>
</dbReference>